<evidence type="ECO:0000256" key="1">
    <source>
        <dbReference type="SAM" id="MobiDB-lite"/>
    </source>
</evidence>
<feature type="region of interest" description="Disordered" evidence="1">
    <location>
        <begin position="1741"/>
        <end position="1762"/>
    </location>
</feature>
<feature type="region of interest" description="Disordered" evidence="1">
    <location>
        <begin position="977"/>
        <end position="999"/>
    </location>
</feature>
<feature type="compositionally biased region" description="Basic residues" evidence="1">
    <location>
        <begin position="568"/>
        <end position="588"/>
    </location>
</feature>
<proteinExistence type="predicted"/>
<feature type="region of interest" description="Disordered" evidence="1">
    <location>
        <begin position="1289"/>
        <end position="1314"/>
    </location>
</feature>
<gene>
    <name evidence="3" type="ORF">PECUL_23A031448</name>
</gene>
<feature type="compositionally biased region" description="Polar residues" evidence="1">
    <location>
        <begin position="981"/>
        <end position="999"/>
    </location>
</feature>
<accession>A0AAD1S718</accession>
<reference evidence="3" key="1">
    <citation type="submission" date="2022-03" db="EMBL/GenBank/DDBJ databases">
        <authorList>
            <person name="Alioto T."/>
            <person name="Alioto T."/>
            <person name="Gomez Garrido J."/>
        </authorList>
    </citation>
    <scope>NUCLEOTIDE SEQUENCE</scope>
</reference>
<dbReference type="Pfam" id="PF23450">
    <property type="entry name" value="KIAA2026_hel"/>
    <property type="match status" value="1"/>
</dbReference>
<dbReference type="InterPro" id="IPR040214">
    <property type="entry name" value="BRD10"/>
</dbReference>
<dbReference type="EMBL" id="OW240916">
    <property type="protein sequence ID" value="CAH2294015.1"/>
    <property type="molecule type" value="Genomic_DNA"/>
</dbReference>
<protein>
    <recommendedName>
        <fullName evidence="2">Uncharacterized bromodomain-containing protein 10 helical domain-containing protein</fullName>
    </recommendedName>
</protein>
<dbReference type="PANTHER" id="PTHR31095">
    <property type="entry name" value="RIKEN CDNA 9930021J03 GENE"/>
    <property type="match status" value="1"/>
</dbReference>
<evidence type="ECO:0000313" key="4">
    <source>
        <dbReference type="Proteomes" id="UP001295444"/>
    </source>
</evidence>
<organism evidence="3 4">
    <name type="scientific">Pelobates cultripes</name>
    <name type="common">Western spadefoot toad</name>
    <dbReference type="NCBI Taxonomy" id="61616"/>
    <lineage>
        <taxon>Eukaryota</taxon>
        <taxon>Metazoa</taxon>
        <taxon>Chordata</taxon>
        <taxon>Craniata</taxon>
        <taxon>Vertebrata</taxon>
        <taxon>Euteleostomi</taxon>
        <taxon>Amphibia</taxon>
        <taxon>Batrachia</taxon>
        <taxon>Anura</taxon>
        <taxon>Pelobatoidea</taxon>
        <taxon>Pelobatidae</taxon>
        <taxon>Pelobates</taxon>
    </lineage>
</organism>
<keyword evidence="4" id="KW-1185">Reference proteome</keyword>
<sequence length="1879" mass="206776">MREDLKPLPPSFTYRGERRDTERLGVCPVISWQMASMINLREKNYLVSTSKGNFEDDKGSTGTSIRLRSVTRSLTNANTTGNSLIVQVIKQEELSKTKEEKRLKEQERKEAEEASQKEVAEWDRNLLSLAEPTCMQTMWEIPAIGHFLCLAQQILNLPEIVYYELERCLLMPQCSVFLSKIMTSLLSPPHRRMALHRRPNLPYRAWEATLRQKVQQWYTVVGQAENPDRCAEKIGLCSQFFKVLGEVNPLEQKGFHELPFYQKVWLLKGLCDFVYETQNEVQDAVLGQPIHECREVILGYDTQENAYIHFPQFCGADVRVYRQKPLQAPEFPIPPIRIKRTRKIKPDRRKCKYSTKNNGEIQFSRHKSPSPVAKLEKCSQCLEVCSTTCHCDNCSSHLEQRMMSSCENKDQQPFDTVKAGFCKENVESSFTPGEIDSCGEPLSPGEVLENLDKYGEATILKHDTIPLKENALKTCQVHINVNRAESPDFLCHRVAMDIIVDHPILNHKKLKLRKMRVKKKKKKKKKLKDFLNANKHGKCENIQLHTFKSFKTDFQNKLYLTKKRVKHKKHKSAKKAVSKKAISKKRKATTGCSPSGPEFEILARRVRVSDRMVRVIFLHSENAGKSWICGDRFLCCGLYLGPFHRVEVDVAADLRYFLRVCSRSKFEKWEKWYLRKQGVKELRCTLIRLLNELLPWEPKLLKAFQRNRARLKKDYDDFKKLPDSEHFTRESCFQEECETNKFQKSVTNTIELHHQELMKQEHFEKLQTTEVDMCGKGRLLKNESFPRDLLKSPTKTCKRQFKQHFCTDDEQKEVFPSKRSKFSTLEAPPQCMEIDHSSHHSKDEKYTASEASHTIKDFLPVSADLGKGTKPIQALLVKTIGNKVALTTQNALSSESSLMSATETKQVNPVLSCETSSATPLQMIYKMPDGHCVPTDQQNSSVKIQMQPVFDSKTGEKLVQQVLFLPKDFFIQKKEGKDVTEQGQNSGENQPMPSNAGGQVCVNVSPSVSISNFITTDLTAQFAPSLGTKSVVPNSPSLAVPQSGSLQVSSIESSKNISPVLTANVTPTLVPSLMSFPVQADLGRMSLGRMNTLTRNPPNTSPLISRDISEPRQELKTVCIRDSQSILVRTRGGNTGVVKVQTSQEQSSSVISPNSIFTFTPQLQSFLVSKSKTSASSTFTSPSTATPLLLPCLKSPGLSLSSSAASVSCSLMQETESNQKSPQSHPTSSSVISQVADKTVNPSNNLSTASATNSWLPSNLHGKMESTSGLATTLACNNIGDGSSVITQASSDMRHTKPKSSSIVQPDSTTPSKTEVASGLSLQKVMLVSSPPILSAGTSTNINLLPSSTPSAVTSQKLLFINAQVPTASSSSGIALQAIKQGPSPLLERTFVKPTEQPQIILLPSTIAQPVKISSAPVVSQVKDVKIGLTIGQTIVNSSSTKQNILPVNILQNKTVKGGENNQKSLGVSKALVQVVQNTSSNIGCGDGTSSGTKDVIACSDISSTSSAVAQSNNVFDSNGNYIPRLVPQLPKTWSTTTVGNTVAKSTVKTGHLSSSVLLSTTQVTRHVKNVLSTVVTPHSSSMVSSQVTTMPAVTTYQPASKDTMETVPFPSLRLPKLLATNVINSHAVLTPLSACSVCKSGPAYSVPQGPSHILQTSPVPTVNHPRAPLNDSCTHQKIVLSINTPLAPGTQITINGTRFIVPPQGLGVGSHVLLISANAKQGLHGSSNCIPLPCHNNNTEQQTPLKHTSSITQPSNTSFSASKINNSMSTNPFVHTVPHITNTAIKGISLQPVDRLPFTCPQPSTGLKPLIVPAILRGSILQPNRILESLSGTPVKDGSVLNPMNCSVKTALPSPIILEKNNADTVSPACKSSVQHSQ</sequence>
<dbReference type="InterPro" id="IPR056522">
    <property type="entry name" value="KIAA2026_hel"/>
</dbReference>
<feature type="domain" description="Uncharacterized bromodomain-containing protein 10 helical" evidence="2">
    <location>
        <begin position="140"/>
        <end position="281"/>
    </location>
</feature>
<name>A0AAD1S718_PELCU</name>
<feature type="region of interest" description="Disordered" evidence="1">
    <location>
        <begin position="1213"/>
        <end position="1233"/>
    </location>
</feature>
<evidence type="ECO:0000313" key="3">
    <source>
        <dbReference type="EMBL" id="CAH2294015.1"/>
    </source>
</evidence>
<feature type="region of interest" description="Disordered" evidence="1">
    <location>
        <begin position="568"/>
        <end position="592"/>
    </location>
</feature>
<evidence type="ECO:0000259" key="2">
    <source>
        <dbReference type="Pfam" id="PF23450"/>
    </source>
</evidence>
<dbReference type="PANTHER" id="PTHR31095:SF3">
    <property type="entry name" value="RIKEN CDNA 9930021J03 GENE"/>
    <property type="match status" value="1"/>
</dbReference>
<feature type="region of interest" description="Disordered" evidence="1">
    <location>
        <begin position="97"/>
        <end position="116"/>
    </location>
</feature>
<dbReference type="Proteomes" id="UP001295444">
    <property type="component" value="Chromosome 05"/>
</dbReference>
<feature type="compositionally biased region" description="Polar residues" evidence="1">
    <location>
        <begin position="1299"/>
        <end position="1314"/>
    </location>
</feature>